<evidence type="ECO:0000313" key="3">
    <source>
        <dbReference type="Proteomes" id="UP001603013"/>
    </source>
</evidence>
<keyword evidence="3" id="KW-1185">Reference proteome</keyword>
<protein>
    <submittedName>
        <fullName evidence="2">Uncharacterized protein</fullName>
    </submittedName>
</protein>
<reference evidence="2 3" key="1">
    <citation type="submission" date="2024-10" db="EMBL/GenBank/DDBJ databases">
        <title>The Natural Products Discovery Center: Release of the First 8490 Sequenced Strains for Exploring Actinobacteria Biosynthetic Diversity.</title>
        <authorList>
            <person name="Kalkreuter E."/>
            <person name="Kautsar S.A."/>
            <person name="Yang D."/>
            <person name="Bader C.D."/>
            <person name="Teijaro C.N."/>
            <person name="Fluegel L."/>
            <person name="Davis C.M."/>
            <person name="Simpson J.R."/>
            <person name="Lauterbach L."/>
            <person name="Steele A.D."/>
            <person name="Gui C."/>
            <person name="Meng S."/>
            <person name="Li G."/>
            <person name="Viehrig K."/>
            <person name="Ye F."/>
            <person name="Su P."/>
            <person name="Kiefer A.F."/>
            <person name="Nichols A."/>
            <person name="Cepeda A.J."/>
            <person name="Yan W."/>
            <person name="Fan B."/>
            <person name="Jiang Y."/>
            <person name="Adhikari A."/>
            <person name="Zheng C.-J."/>
            <person name="Schuster L."/>
            <person name="Cowan T.M."/>
            <person name="Smanski M.J."/>
            <person name="Chevrette M.G."/>
            <person name="De Carvalho L.P.S."/>
            <person name="Shen B."/>
        </authorList>
    </citation>
    <scope>NUCLEOTIDE SEQUENCE [LARGE SCALE GENOMIC DNA]</scope>
    <source>
        <strain evidence="2 3">NPDC015755</strain>
    </source>
</reference>
<evidence type="ECO:0000313" key="2">
    <source>
        <dbReference type="EMBL" id="MFF8279656.1"/>
    </source>
</evidence>
<name>A0ABW6YJL9_9ACTN</name>
<organism evidence="2 3">
    <name type="scientific">Streptomyces lateritius</name>
    <dbReference type="NCBI Taxonomy" id="67313"/>
    <lineage>
        <taxon>Bacteria</taxon>
        <taxon>Bacillati</taxon>
        <taxon>Actinomycetota</taxon>
        <taxon>Actinomycetes</taxon>
        <taxon>Kitasatosporales</taxon>
        <taxon>Streptomycetaceae</taxon>
        <taxon>Streptomyces</taxon>
    </lineage>
</organism>
<dbReference type="Proteomes" id="UP001603013">
    <property type="component" value="Unassembled WGS sequence"/>
</dbReference>
<feature type="transmembrane region" description="Helical" evidence="1">
    <location>
        <begin position="61"/>
        <end position="81"/>
    </location>
</feature>
<sequence>MWTPHFAVLDRARRRGADQAPCSHCADLLPFDEAGGQRAEQVSAARQRMGGLFTGDTAPTVRAVMITWFTAATALAIALTCTR</sequence>
<keyword evidence="1" id="KW-0472">Membrane</keyword>
<comment type="caution">
    <text evidence="2">The sequence shown here is derived from an EMBL/GenBank/DDBJ whole genome shotgun (WGS) entry which is preliminary data.</text>
</comment>
<evidence type="ECO:0000256" key="1">
    <source>
        <dbReference type="SAM" id="Phobius"/>
    </source>
</evidence>
<keyword evidence="1" id="KW-0812">Transmembrane</keyword>
<proteinExistence type="predicted"/>
<dbReference type="RefSeq" id="WP_391936589.1">
    <property type="nucleotide sequence ID" value="NZ_JBIBSM010000016.1"/>
</dbReference>
<dbReference type="EMBL" id="JBIBSM010000016">
    <property type="protein sequence ID" value="MFF8279656.1"/>
    <property type="molecule type" value="Genomic_DNA"/>
</dbReference>
<gene>
    <name evidence="2" type="ORF">ACF05T_26670</name>
</gene>
<keyword evidence="1" id="KW-1133">Transmembrane helix</keyword>
<accession>A0ABW6YJL9</accession>